<accession>A0A2P2JB20</accession>
<organism evidence="1">
    <name type="scientific">Rhizophora mucronata</name>
    <name type="common">Asiatic mangrove</name>
    <dbReference type="NCBI Taxonomy" id="61149"/>
    <lineage>
        <taxon>Eukaryota</taxon>
        <taxon>Viridiplantae</taxon>
        <taxon>Streptophyta</taxon>
        <taxon>Embryophyta</taxon>
        <taxon>Tracheophyta</taxon>
        <taxon>Spermatophyta</taxon>
        <taxon>Magnoliopsida</taxon>
        <taxon>eudicotyledons</taxon>
        <taxon>Gunneridae</taxon>
        <taxon>Pentapetalae</taxon>
        <taxon>rosids</taxon>
        <taxon>fabids</taxon>
        <taxon>Malpighiales</taxon>
        <taxon>Rhizophoraceae</taxon>
        <taxon>Rhizophora</taxon>
    </lineage>
</organism>
<evidence type="ECO:0000313" key="1">
    <source>
        <dbReference type="EMBL" id="MBW90597.1"/>
    </source>
</evidence>
<protein>
    <submittedName>
        <fullName evidence="1">Uncharacterized protein</fullName>
    </submittedName>
</protein>
<sequence>MVDDEQYQFMVFLTMQSQYLFDFCTHPVTTKKTWRNLYCICWSSRMCLWFHN</sequence>
<dbReference type="AlphaFoldDB" id="A0A2P2JB20"/>
<dbReference type="EMBL" id="GGEC01010114">
    <property type="protein sequence ID" value="MBW90597.1"/>
    <property type="molecule type" value="Transcribed_RNA"/>
</dbReference>
<proteinExistence type="predicted"/>
<name>A0A2P2JB20_RHIMU</name>
<reference evidence="1" key="1">
    <citation type="submission" date="2018-02" db="EMBL/GenBank/DDBJ databases">
        <title>Rhizophora mucronata_Transcriptome.</title>
        <authorList>
            <person name="Meera S.P."/>
            <person name="Sreeshan A."/>
            <person name="Augustine A."/>
        </authorList>
    </citation>
    <scope>NUCLEOTIDE SEQUENCE</scope>
    <source>
        <tissue evidence="1">Leaf</tissue>
    </source>
</reference>